<feature type="transmembrane region" description="Helical" evidence="1">
    <location>
        <begin position="20"/>
        <end position="38"/>
    </location>
</feature>
<evidence type="ECO:0008006" key="4">
    <source>
        <dbReference type="Google" id="ProtNLM"/>
    </source>
</evidence>
<protein>
    <recommendedName>
        <fullName evidence="4">DUF1453 domain-containing protein</fullName>
    </recommendedName>
</protein>
<organism evidence="2 3">
    <name type="scientific">Arthrobacter wenxiniae</name>
    <dbReference type="NCBI Taxonomy" id="2713570"/>
    <lineage>
        <taxon>Bacteria</taxon>
        <taxon>Bacillati</taxon>
        <taxon>Actinomycetota</taxon>
        <taxon>Actinomycetes</taxon>
        <taxon>Micrococcales</taxon>
        <taxon>Micrococcaceae</taxon>
        <taxon>Arthrobacter</taxon>
    </lineage>
</organism>
<feature type="transmembrane region" description="Helical" evidence="1">
    <location>
        <begin position="50"/>
        <end position="68"/>
    </location>
</feature>
<sequence length="185" mass="19715">MAQPDRTIPSKRQHIMIQQLPYLLLAAAALARILYRQLSVQPVRENRPYLLMLVLGVVGAGQIAALAGHATIPAAAYVALGAGLLSAAAVGWWRGRLVRVWRDGGRLVRQGNWTTVALWIVGLAIHLGLDQVGVVLAPAADRAAAQALGTTSIMLYLSIALAAQRFATLSRSRAAAAPRLRAVSF</sequence>
<keyword evidence="3" id="KW-1185">Reference proteome</keyword>
<feature type="transmembrane region" description="Helical" evidence="1">
    <location>
        <begin position="143"/>
        <end position="163"/>
    </location>
</feature>
<reference evidence="2 3" key="1">
    <citation type="submission" date="2020-02" db="EMBL/GenBank/DDBJ databases">
        <title>Genome sequence of strain AETb3-4.</title>
        <authorList>
            <person name="Gao J."/>
            <person name="Zhang X."/>
        </authorList>
    </citation>
    <scope>NUCLEOTIDE SEQUENCE [LARGE SCALE GENOMIC DNA]</scope>
    <source>
        <strain evidence="2 3">AETb3-4</strain>
    </source>
</reference>
<evidence type="ECO:0000256" key="1">
    <source>
        <dbReference type="SAM" id="Phobius"/>
    </source>
</evidence>
<name>A0A7Y7IFV6_9MICC</name>
<accession>A0A7Y7IFV6</accession>
<dbReference type="EMBL" id="JAAMFM010000007">
    <property type="protein sequence ID" value="NVM94697.1"/>
    <property type="molecule type" value="Genomic_DNA"/>
</dbReference>
<evidence type="ECO:0000313" key="3">
    <source>
        <dbReference type="Proteomes" id="UP000543556"/>
    </source>
</evidence>
<keyword evidence="1" id="KW-1133">Transmembrane helix</keyword>
<gene>
    <name evidence="2" type="ORF">G6034_07190</name>
</gene>
<proteinExistence type="predicted"/>
<keyword evidence="1" id="KW-0812">Transmembrane</keyword>
<dbReference type="RefSeq" id="WP_176634423.1">
    <property type="nucleotide sequence ID" value="NZ_JAAMFM010000007.1"/>
</dbReference>
<evidence type="ECO:0000313" key="2">
    <source>
        <dbReference type="EMBL" id="NVM94697.1"/>
    </source>
</evidence>
<comment type="caution">
    <text evidence="2">The sequence shown here is derived from an EMBL/GenBank/DDBJ whole genome shotgun (WGS) entry which is preliminary data.</text>
</comment>
<feature type="transmembrane region" description="Helical" evidence="1">
    <location>
        <begin position="116"/>
        <end position="137"/>
    </location>
</feature>
<feature type="transmembrane region" description="Helical" evidence="1">
    <location>
        <begin position="74"/>
        <end position="95"/>
    </location>
</feature>
<dbReference type="Proteomes" id="UP000543556">
    <property type="component" value="Unassembled WGS sequence"/>
</dbReference>
<dbReference type="AlphaFoldDB" id="A0A7Y7IFV6"/>
<keyword evidence="1" id="KW-0472">Membrane</keyword>